<sequence length="278" mass="31523">MKKYIFISLFCNAILFFGCEPVTNSDIEFDPEPLTLINGFISPENDIISIEVFRTASIFDQQEPLREDLVISNAIVTLTNENQETIILPFNELELHYEISSNDFSVEPGKQYDLKVIVGQNEYLATTLVPENTIESISAEKITVDNSAEVQFTYLKVEFRDIPNIRNTYIVGAETFDGFSTREVFFEDNKFITDTNLNNDLLSVTSFLPSISNNDLEVEVVILNMQPIVFQLIRALEFNDFNNGDPFSQPIVPPNNIEGDGGYGVFGSYRVTTETFRL</sequence>
<accession>A0A4V2F5P4</accession>
<evidence type="ECO:0000313" key="2">
    <source>
        <dbReference type="Proteomes" id="UP000292262"/>
    </source>
</evidence>
<organism evidence="1 2">
    <name type="scientific">Aquimarina brevivitae</name>
    <dbReference type="NCBI Taxonomy" id="323412"/>
    <lineage>
        <taxon>Bacteria</taxon>
        <taxon>Pseudomonadati</taxon>
        <taxon>Bacteroidota</taxon>
        <taxon>Flavobacteriia</taxon>
        <taxon>Flavobacteriales</taxon>
        <taxon>Flavobacteriaceae</taxon>
        <taxon>Aquimarina</taxon>
    </lineage>
</organism>
<dbReference type="InterPro" id="IPR025345">
    <property type="entry name" value="DUF4249"/>
</dbReference>
<dbReference type="OrthoDB" id="1115009at2"/>
<keyword evidence="2" id="KW-1185">Reference proteome</keyword>
<proteinExistence type="predicted"/>
<dbReference type="Pfam" id="PF14054">
    <property type="entry name" value="DUF4249"/>
    <property type="match status" value="1"/>
</dbReference>
<dbReference type="PROSITE" id="PS51257">
    <property type="entry name" value="PROKAR_LIPOPROTEIN"/>
    <property type="match status" value="1"/>
</dbReference>
<name>A0A4V2F5P4_9FLAO</name>
<dbReference type="AlphaFoldDB" id="A0A4V2F5P4"/>
<dbReference type="Proteomes" id="UP000292262">
    <property type="component" value="Unassembled WGS sequence"/>
</dbReference>
<protein>
    <submittedName>
        <fullName evidence="1">Uncharacterized protein DUF4249</fullName>
    </submittedName>
</protein>
<evidence type="ECO:0000313" key="1">
    <source>
        <dbReference type="EMBL" id="RZS93529.1"/>
    </source>
</evidence>
<comment type="caution">
    <text evidence="1">The sequence shown here is derived from an EMBL/GenBank/DDBJ whole genome shotgun (WGS) entry which is preliminary data.</text>
</comment>
<reference evidence="1 2" key="1">
    <citation type="submission" date="2019-02" db="EMBL/GenBank/DDBJ databases">
        <title>Genomic Encyclopedia of Type Strains, Phase IV (KMG-IV): sequencing the most valuable type-strain genomes for metagenomic binning, comparative biology and taxonomic classification.</title>
        <authorList>
            <person name="Goeker M."/>
        </authorList>
    </citation>
    <scope>NUCLEOTIDE SEQUENCE [LARGE SCALE GENOMIC DNA]</scope>
    <source>
        <strain evidence="1 2">DSM 17196</strain>
    </source>
</reference>
<gene>
    <name evidence="1" type="ORF">EV197_2109</name>
</gene>
<dbReference type="EMBL" id="SGXE01000002">
    <property type="protein sequence ID" value="RZS93529.1"/>
    <property type="molecule type" value="Genomic_DNA"/>
</dbReference>
<dbReference type="RefSeq" id="WP_130286655.1">
    <property type="nucleotide sequence ID" value="NZ_SGXE01000002.1"/>
</dbReference>